<evidence type="ECO:0000256" key="1">
    <source>
        <dbReference type="ARBA" id="ARBA00007631"/>
    </source>
</evidence>
<evidence type="ECO:0000313" key="7">
    <source>
        <dbReference type="Proteomes" id="UP000494206"/>
    </source>
</evidence>
<keyword evidence="7" id="KW-1185">Reference proteome</keyword>
<protein>
    <recommendedName>
        <fullName evidence="2">polynucleotide adenylyltransferase</fullName>
        <ecNumber evidence="2">2.7.7.19</ecNumber>
    </recommendedName>
</protein>
<organism evidence="6 7">
    <name type="scientific">Caenorhabditis bovis</name>
    <dbReference type="NCBI Taxonomy" id="2654633"/>
    <lineage>
        <taxon>Eukaryota</taxon>
        <taxon>Metazoa</taxon>
        <taxon>Ecdysozoa</taxon>
        <taxon>Nematoda</taxon>
        <taxon>Chromadorea</taxon>
        <taxon>Rhabditida</taxon>
        <taxon>Rhabditina</taxon>
        <taxon>Rhabditomorpha</taxon>
        <taxon>Rhabditoidea</taxon>
        <taxon>Rhabditidae</taxon>
        <taxon>Peloderinae</taxon>
        <taxon>Caenorhabditis</taxon>
    </lineage>
</organism>
<dbReference type="Pfam" id="PF07984">
    <property type="entry name" value="NTP_transf_7"/>
    <property type="match status" value="1"/>
</dbReference>
<dbReference type="GO" id="GO:0048255">
    <property type="term" value="P:mRNA stabilization"/>
    <property type="evidence" value="ECO:0007669"/>
    <property type="project" value="TreeGrafter"/>
</dbReference>
<dbReference type="PANTHER" id="PTHR12974:SF36">
    <property type="entry name" value="POLYNUCLEOTIDE ADENYLYLTRANSFERASE"/>
    <property type="match status" value="1"/>
</dbReference>
<accession>A0A8S1EXW2</accession>
<reference evidence="6 7" key="1">
    <citation type="submission" date="2020-04" db="EMBL/GenBank/DDBJ databases">
        <authorList>
            <person name="Laetsch R D."/>
            <person name="Stevens L."/>
            <person name="Kumar S."/>
            <person name="Blaxter L. M."/>
        </authorList>
    </citation>
    <scope>NUCLEOTIDE SEQUENCE [LARGE SCALE GENOMIC DNA]</scope>
</reference>
<name>A0A8S1EXW2_9PELO</name>
<dbReference type="Proteomes" id="UP000494206">
    <property type="component" value="Unassembled WGS sequence"/>
</dbReference>
<evidence type="ECO:0000256" key="2">
    <source>
        <dbReference type="ARBA" id="ARBA00012388"/>
    </source>
</evidence>
<dbReference type="GO" id="GO:1990817">
    <property type="term" value="F:poly(A) RNA polymerase activity"/>
    <property type="evidence" value="ECO:0007669"/>
    <property type="project" value="UniProtKB-EC"/>
</dbReference>
<evidence type="ECO:0000256" key="4">
    <source>
        <dbReference type="ARBA" id="ARBA00047933"/>
    </source>
</evidence>
<evidence type="ECO:0000256" key="3">
    <source>
        <dbReference type="ARBA" id="ARBA00022679"/>
    </source>
</evidence>
<dbReference type="InterPro" id="IPR012937">
    <property type="entry name" value="TET5"/>
</dbReference>
<proteinExistence type="inferred from homology"/>
<comment type="similarity">
    <text evidence="1">Belongs to the TENT family.</text>
</comment>
<dbReference type="EC" id="2.7.7.19" evidence="2"/>
<dbReference type="AlphaFoldDB" id="A0A8S1EXW2"/>
<evidence type="ECO:0000256" key="5">
    <source>
        <dbReference type="SAM" id="MobiDB-lite"/>
    </source>
</evidence>
<dbReference type="SMART" id="SM01153">
    <property type="entry name" value="DUF1693"/>
    <property type="match status" value="1"/>
</dbReference>
<dbReference type="GO" id="GO:0003723">
    <property type="term" value="F:RNA binding"/>
    <property type="evidence" value="ECO:0007669"/>
    <property type="project" value="TreeGrafter"/>
</dbReference>
<sequence length="422" mass="48582">MYSRRRAYRRTDGDSAPRTLAPHGHSQRMRDETPAYVSRTTFLTKSQIKRLRAVLNEKFEIHGRGNFPIISCRLIDLIICLRNHLSDERVEPKNVKLNGGAASFVASSDDFTYADVDLIFAMDMAAQHTSDCFDRVREAVFATIRELMPDNAGRDKFDVDTLKEAYLRKMIKVSNEHDTWSLFSLNNDYGKCIELKFVNKMRRQFEFSVDSFQICLDPLVEDFDAVEPKKVTIESMYGDVHQAMNHLHERLIDTIKPEEIRGGGLLKYCHLIIRGYKAARPGICRKLERYMCSRFFIDFPDVMSQEQKLRNYLESHFNNGNDQWSSSGEDTDSEASTSQATTSSFLAAGQAKYDFLMLLHRVINESTVCLMQHERQMTLNMIDRLAFQVSLQTYSTQAFSTPSTRTTLFYLPADANSWIPVI</sequence>
<comment type="caution">
    <text evidence="6">The sequence shown here is derived from an EMBL/GenBank/DDBJ whole genome shotgun (WGS) entry which is preliminary data.</text>
</comment>
<dbReference type="EMBL" id="CADEPM010000007">
    <property type="protein sequence ID" value="CAB3408575.1"/>
    <property type="molecule type" value="Genomic_DNA"/>
</dbReference>
<comment type="catalytic activity">
    <reaction evidence="4">
        <text>RNA(n) + ATP = RNA(n)-3'-adenine ribonucleotide + diphosphate</text>
        <dbReference type="Rhea" id="RHEA:11332"/>
        <dbReference type="Rhea" id="RHEA-COMP:14527"/>
        <dbReference type="Rhea" id="RHEA-COMP:17347"/>
        <dbReference type="ChEBI" id="CHEBI:30616"/>
        <dbReference type="ChEBI" id="CHEBI:33019"/>
        <dbReference type="ChEBI" id="CHEBI:140395"/>
        <dbReference type="ChEBI" id="CHEBI:173115"/>
        <dbReference type="EC" id="2.7.7.19"/>
    </reaction>
    <physiologicalReaction direction="left-to-right" evidence="4">
        <dbReference type="Rhea" id="RHEA:11333"/>
    </physiologicalReaction>
</comment>
<feature type="region of interest" description="Disordered" evidence="5">
    <location>
        <begin position="1"/>
        <end position="31"/>
    </location>
</feature>
<dbReference type="PANTHER" id="PTHR12974">
    <property type="entry name" value="PRION-LIKE- Q/N-RICH -DOMAIN-BEARING PROTEIN PROTEIN 44"/>
    <property type="match status" value="1"/>
</dbReference>
<keyword evidence="3" id="KW-0808">Transferase</keyword>
<gene>
    <name evidence="6" type="ORF">CBOVIS_LOCUS10339</name>
</gene>
<evidence type="ECO:0000313" key="6">
    <source>
        <dbReference type="EMBL" id="CAB3408575.1"/>
    </source>
</evidence>
<dbReference type="OrthoDB" id="10065073at2759"/>